<gene>
    <name evidence="1" type="ORF">BDP27DRAFT_1429233</name>
</gene>
<reference evidence="1" key="1">
    <citation type="submission" date="2020-11" db="EMBL/GenBank/DDBJ databases">
        <authorList>
            <consortium name="DOE Joint Genome Institute"/>
            <person name="Ahrendt S."/>
            <person name="Riley R."/>
            <person name="Andreopoulos W."/>
            <person name="Labutti K."/>
            <person name="Pangilinan J."/>
            <person name="Ruiz-Duenas F.J."/>
            <person name="Barrasa J.M."/>
            <person name="Sanchez-Garcia M."/>
            <person name="Camarero S."/>
            <person name="Miyauchi S."/>
            <person name="Serrano A."/>
            <person name="Linde D."/>
            <person name="Babiker R."/>
            <person name="Drula E."/>
            <person name="Ayuso-Fernandez I."/>
            <person name="Pacheco R."/>
            <person name="Padilla G."/>
            <person name="Ferreira P."/>
            <person name="Barriuso J."/>
            <person name="Kellner H."/>
            <person name="Castanera R."/>
            <person name="Alfaro M."/>
            <person name="Ramirez L."/>
            <person name="Pisabarro A.G."/>
            <person name="Kuo A."/>
            <person name="Tritt A."/>
            <person name="Lipzen A."/>
            <person name="He G."/>
            <person name="Yan M."/>
            <person name="Ng V."/>
            <person name="Cullen D."/>
            <person name="Martin F."/>
            <person name="Rosso M.-N."/>
            <person name="Henrissat B."/>
            <person name="Hibbett D."/>
            <person name="Martinez A.T."/>
            <person name="Grigoriev I.V."/>
        </authorList>
    </citation>
    <scope>NUCLEOTIDE SEQUENCE</scope>
    <source>
        <strain evidence="1">AH 40177</strain>
    </source>
</reference>
<comment type="caution">
    <text evidence="1">The sequence shown here is derived from an EMBL/GenBank/DDBJ whole genome shotgun (WGS) entry which is preliminary data.</text>
</comment>
<evidence type="ECO:0000313" key="1">
    <source>
        <dbReference type="EMBL" id="KAF9061194.1"/>
    </source>
</evidence>
<dbReference type="Proteomes" id="UP000772434">
    <property type="component" value="Unassembled WGS sequence"/>
</dbReference>
<name>A0A9P5PD72_9AGAR</name>
<sequence length="472" mass="53012">MASLDPPCSKFLSPAELAHLENQLRLEFGPSVVSPERAAELKEILALADQDIERLKMMCVKKISSRATRGSQTSDLPSPIITYLPAMAISSVCSRWRIFALSSPNLWANLSVEVCPAAPDQVTTLVGFSDTVARYLERSGDWPLRLALNSGYYSLTNHMNLSELYFPLLAELDINTSERDEMSSVLDCFEHAPRLCALATTKVPTSKAPYHQLRHLKLWYIDYSYSKLAEILHRCTSVESLELEGYKQWKHEDGAHYLSRNITSLTIGDLQDFSGSILKTVFLSFDLPSLNVIVLEGQQGTSAYWPMETFIPFISRSSCMITTFTLRKISVYDSDLIVALQVMPSLLNLQIVDYEWCHQDVPITSKLISSLIQDASTSISLVPKLHTLRLVSQNKYSGSFDDSAFVSMVELRWFRPGSDHSVAMSRMGRGCLRSVVLKLDWREVDAEVYKPLRILEKEGLRVVVAGINGIQV</sequence>
<dbReference type="AlphaFoldDB" id="A0A9P5PD72"/>
<evidence type="ECO:0008006" key="3">
    <source>
        <dbReference type="Google" id="ProtNLM"/>
    </source>
</evidence>
<keyword evidence="2" id="KW-1185">Reference proteome</keyword>
<dbReference type="SUPFAM" id="SSF52047">
    <property type="entry name" value="RNI-like"/>
    <property type="match status" value="1"/>
</dbReference>
<accession>A0A9P5PD72</accession>
<proteinExistence type="predicted"/>
<organism evidence="1 2">
    <name type="scientific">Rhodocollybia butyracea</name>
    <dbReference type="NCBI Taxonomy" id="206335"/>
    <lineage>
        <taxon>Eukaryota</taxon>
        <taxon>Fungi</taxon>
        <taxon>Dikarya</taxon>
        <taxon>Basidiomycota</taxon>
        <taxon>Agaricomycotina</taxon>
        <taxon>Agaricomycetes</taxon>
        <taxon>Agaricomycetidae</taxon>
        <taxon>Agaricales</taxon>
        <taxon>Marasmiineae</taxon>
        <taxon>Omphalotaceae</taxon>
        <taxon>Rhodocollybia</taxon>
    </lineage>
</organism>
<dbReference type="Gene3D" id="3.80.10.10">
    <property type="entry name" value="Ribonuclease Inhibitor"/>
    <property type="match status" value="1"/>
</dbReference>
<protein>
    <recommendedName>
        <fullName evidence="3">F-box domain-containing protein</fullName>
    </recommendedName>
</protein>
<dbReference type="EMBL" id="JADNRY010000211">
    <property type="protein sequence ID" value="KAF9061194.1"/>
    <property type="molecule type" value="Genomic_DNA"/>
</dbReference>
<evidence type="ECO:0000313" key="2">
    <source>
        <dbReference type="Proteomes" id="UP000772434"/>
    </source>
</evidence>
<dbReference type="InterPro" id="IPR032675">
    <property type="entry name" value="LRR_dom_sf"/>
</dbReference>